<comment type="caution">
    <text evidence="1">The sequence shown here is derived from an EMBL/GenBank/DDBJ whole genome shotgun (WGS) entry which is preliminary data.</text>
</comment>
<keyword evidence="2" id="KW-1185">Reference proteome</keyword>
<dbReference type="Proteomes" id="UP000324222">
    <property type="component" value="Unassembled WGS sequence"/>
</dbReference>
<protein>
    <submittedName>
        <fullName evidence="1">Uncharacterized protein</fullName>
    </submittedName>
</protein>
<sequence length="73" mass="7814">MHCGFGVENVSSERIGSVPQCLRLAYVTRTLALLPLLCTGTTLASNVAPRRGPRTSMACGTVGVKRVRVKRLS</sequence>
<name>A0A5B7DLC6_PORTR</name>
<evidence type="ECO:0000313" key="1">
    <source>
        <dbReference type="EMBL" id="MPC21893.1"/>
    </source>
</evidence>
<dbReference type="EMBL" id="VSRR010001029">
    <property type="protein sequence ID" value="MPC21893.1"/>
    <property type="molecule type" value="Genomic_DNA"/>
</dbReference>
<accession>A0A5B7DLC6</accession>
<dbReference type="AlphaFoldDB" id="A0A5B7DLC6"/>
<organism evidence="1 2">
    <name type="scientific">Portunus trituberculatus</name>
    <name type="common">Swimming crab</name>
    <name type="synonym">Neptunus trituberculatus</name>
    <dbReference type="NCBI Taxonomy" id="210409"/>
    <lineage>
        <taxon>Eukaryota</taxon>
        <taxon>Metazoa</taxon>
        <taxon>Ecdysozoa</taxon>
        <taxon>Arthropoda</taxon>
        <taxon>Crustacea</taxon>
        <taxon>Multicrustacea</taxon>
        <taxon>Malacostraca</taxon>
        <taxon>Eumalacostraca</taxon>
        <taxon>Eucarida</taxon>
        <taxon>Decapoda</taxon>
        <taxon>Pleocyemata</taxon>
        <taxon>Brachyura</taxon>
        <taxon>Eubrachyura</taxon>
        <taxon>Portunoidea</taxon>
        <taxon>Portunidae</taxon>
        <taxon>Portuninae</taxon>
        <taxon>Portunus</taxon>
    </lineage>
</organism>
<gene>
    <name evidence="1" type="ORF">E2C01_014896</name>
</gene>
<reference evidence="1 2" key="1">
    <citation type="submission" date="2019-05" db="EMBL/GenBank/DDBJ databases">
        <title>Another draft genome of Portunus trituberculatus and its Hox gene families provides insights of decapod evolution.</title>
        <authorList>
            <person name="Jeong J.-H."/>
            <person name="Song I."/>
            <person name="Kim S."/>
            <person name="Choi T."/>
            <person name="Kim D."/>
            <person name="Ryu S."/>
            <person name="Kim W."/>
        </authorList>
    </citation>
    <scope>NUCLEOTIDE SEQUENCE [LARGE SCALE GENOMIC DNA]</scope>
    <source>
        <tissue evidence="1">Muscle</tissue>
    </source>
</reference>
<evidence type="ECO:0000313" key="2">
    <source>
        <dbReference type="Proteomes" id="UP000324222"/>
    </source>
</evidence>
<proteinExistence type="predicted"/>